<keyword evidence="5" id="KW-1185">Reference proteome</keyword>
<keyword evidence="4" id="KW-0560">Oxidoreductase</keyword>
<dbReference type="PROSITE" id="PS51725">
    <property type="entry name" value="ABM"/>
    <property type="match status" value="1"/>
</dbReference>
<feature type="transmembrane region" description="Helical" evidence="2">
    <location>
        <begin position="125"/>
        <end position="143"/>
    </location>
</feature>
<keyword evidence="4" id="KW-0503">Monooxygenase</keyword>
<keyword evidence="2" id="KW-1133">Transmembrane helix</keyword>
<dbReference type="AlphaFoldDB" id="A0A2Z4IUK4"/>
<dbReference type="RefSeq" id="WP_063797389.1">
    <property type="nucleotide sequence ID" value="NZ_CBDRHE010000001.1"/>
</dbReference>
<feature type="domain" description="ABM" evidence="3">
    <location>
        <begin position="12"/>
        <end position="102"/>
    </location>
</feature>
<name>A0A2Z4IUK4_9ACTN</name>
<protein>
    <submittedName>
        <fullName evidence="4">Antibiotic biosynthesis monooxygenase</fullName>
    </submittedName>
</protein>
<organism evidence="4 5">
    <name type="scientific">Streptomyces cadmiisoli</name>
    <dbReference type="NCBI Taxonomy" id="2184053"/>
    <lineage>
        <taxon>Bacteria</taxon>
        <taxon>Bacillati</taxon>
        <taxon>Actinomycetota</taxon>
        <taxon>Actinomycetes</taxon>
        <taxon>Kitasatosporales</taxon>
        <taxon>Streptomycetaceae</taxon>
        <taxon>Streptomyces</taxon>
        <taxon>Streptomyces aurantiacus group</taxon>
    </lineage>
</organism>
<dbReference type="Pfam" id="PF03992">
    <property type="entry name" value="ABM"/>
    <property type="match status" value="1"/>
</dbReference>
<dbReference type="PANTHER" id="PTHR40057:SF1">
    <property type="entry name" value="SLR1162 PROTEIN"/>
    <property type="match status" value="1"/>
</dbReference>
<dbReference type="EMBL" id="CP030073">
    <property type="protein sequence ID" value="AWW36545.1"/>
    <property type="molecule type" value="Genomic_DNA"/>
</dbReference>
<dbReference type="Gene3D" id="3.30.70.100">
    <property type="match status" value="1"/>
</dbReference>
<keyword evidence="2" id="KW-0472">Membrane</keyword>
<dbReference type="KEGG" id="scad:DN051_07850"/>
<evidence type="ECO:0000256" key="1">
    <source>
        <dbReference type="SAM" id="MobiDB-lite"/>
    </source>
</evidence>
<dbReference type="InterPro" id="IPR007138">
    <property type="entry name" value="ABM_dom"/>
</dbReference>
<dbReference type="InterPro" id="IPR038762">
    <property type="entry name" value="ABM_predict"/>
</dbReference>
<feature type="transmembrane region" description="Helical" evidence="2">
    <location>
        <begin position="155"/>
        <end position="174"/>
    </location>
</feature>
<accession>A0A2Z4IUK4</accession>
<dbReference type="Proteomes" id="UP000249616">
    <property type="component" value="Chromosome"/>
</dbReference>
<keyword evidence="2" id="KW-0812">Transmembrane</keyword>
<evidence type="ECO:0000259" key="3">
    <source>
        <dbReference type="PROSITE" id="PS51725"/>
    </source>
</evidence>
<evidence type="ECO:0000313" key="4">
    <source>
        <dbReference type="EMBL" id="AWW36545.1"/>
    </source>
</evidence>
<dbReference type="PANTHER" id="PTHR40057">
    <property type="entry name" value="SLR1162 PROTEIN"/>
    <property type="match status" value="1"/>
</dbReference>
<feature type="region of interest" description="Disordered" evidence="1">
    <location>
        <begin position="188"/>
        <end position="207"/>
    </location>
</feature>
<gene>
    <name evidence="4" type="ORF">DN051_07850</name>
</gene>
<sequence>MTDSALESREAVTVVFTWEVTPGKEAEFEQWAHGIEREAAAFTGHKGVTWLRPEGETRHYYAIVRFTDTSALDRWMASPQRAAWQERVKPYGRSAPPKLTTTGLETWFNVPGAPARPPARWKMSLMTILAVYPFALLYDGLVAEHFHSWPLPWRTLIFPIFLAPLLTYAVMPWLSRALRGWLYPEQPSPTTVSVPAGTRPGRPGGTA</sequence>
<evidence type="ECO:0000313" key="5">
    <source>
        <dbReference type="Proteomes" id="UP000249616"/>
    </source>
</evidence>
<reference evidence="4 5" key="1">
    <citation type="journal article" date="2019" name="Int. J. Syst. Evol. Microbiol.">
        <title>Streptomyces cadmiisoli sp. nov., a novel actinomycete isolated from cadmium-contaminated soil.</title>
        <authorList>
            <person name="Li K."/>
            <person name="Tang X."/>
            <person name="Zhao J."/>
            <person name="Guo Y."/>
            <person name="Tang Y."/>
            <person name="Gao J."/>
        </authorList>
    </citation>
    <scope>NUCLEOTIDE SEQUENCE [LARGE SCALE GENOMIC DNA]</scope>
    <source>
        <strain evidence="4 5">ZFG47</strain>
    </source>
</reference>
<dbReference type="InterPro" id="IPR011008">
    <property type="entry name" value="Dimeric_a/b-barrel"/>
</dbReference>
<dbReference type="GeneID" id="32590371"/>
<evidence type="ECO:0000256" key="2">
    <source>
        <dbReference type="SAM" id="Phobius"/>
    </source>
</evidence>
<proteinExistence type="predicted"/>
<dbReference type="GO" id="GO:0004497">
    <property type="term" value="F:monooxygenase activity"/>
    <property type="evidence" value="ECO:0007669"/>
    <property type="project" value="UniProtKB-KW"/>
</dbReference>
<dbReference type="SUPFAM" id="SSF54909">
    <property type="entry name" value="Dimeric alpha+beta barrel"/>
    <property type="match status" value="1"/>
</dbReference>